<feature type="domain" description="AB hydrolase-1" evidence="3">
    <location>
        <begin position="37"/>
        <end position="267"/>
    </location>
</feature>
<gene>
    <name evidence="4" type="ORF">WG926_09850</name>
</gene>
<dbReference type="SUPFAM" id="SSF53474">
    <property type="entry name" value="alpha/beta-Hydrolases"/>
    <property type="match status" value="1"/>
</dbReference>
<evidence type="ECO:0000256" key="2">
    <source>
        <dbReference type="ARBA" id="ARBA00022801"/>
    </source>
</evidence>
<organism evidence="4 5">
    <name type="scientific">Tistrella arctica</name>
    <dbReference type="NCBI Taxonomy" id="3133430"/>
    <lineage>
        <taxon>Bacteria</taxon>
        <taxon>Pseudomonadati</taxon>
        <taxon>Pseudomonadota</taxon>
        <taxon>Alphaproteobacteria</taxon>
        <taxon>Geminicoccales</taxon>
        <taxon>Geminicoccaceae</taxon>
        <taxon>Tistrella</taxon>
    </lineage>
</organism>
<keyword evidence="2 4" id="KW-0378">Hydrolase</keyword>
<evidence type="ECO:0000259" key="3">
    <source>
        <dbReference type="Pfam" id="PF12697"/>
    </source>
</evidence>
<dbReference type="Pfam" id="PF12697">
    <property type="entry name" value="Abhydrolase_6"/>
    <property type="match status" value="1"/>
</dbReference>
<dbReference type="EMBL" id="JBBKTW010000003">
    <property type="protein sequence ID" value="MEN2988606.1"/>
    <property type="molecule type" value="Genomic_DNA"/>
</dbReference>
<dbReference type="GO" id="GO:0016787">
    <property type="term" value="F:hydrolase activity"/>
    <property type="evidence" value="ECO:0007669"/>
    <property type="project" value="UniProtKB-KW"/>
</dbReference>
<reference evidence="4 5" key="1">
    <citation type="submission" date="2024-03" db="EMBL/GenBank/DDBJ databases">
        <title>High-quality draft genome sequencing of Tistrella sp. BH-R2-4.</title>
        <authorList>
            <person name="Dong C."/>
        </authorList>
    </citation>
    <scope>NUCLEOTIDE SEQUENCE [LARGE SCALE GENOMIC DNA]</scope>
    <source>
        <strain evidence="4 5">BH-R2-4</strain>
    </source>
</reference>
<comment type="similarity">
    <text evidence="1">Belongs to the peptidase S33 family.</text>
</comment>
<evidence type="ECO:0000313" key="5">
    <source>
        <dbReference type="Proteomes" id="UP001413721"/>
    </source>
</evidence>
<dbReference type="PANTHER" id="PTHR43248:SF2">
    <property type="entry name" value="PROLYL AMINOPEPTIDASE"/>
    <property type="match status" value="1"/>
</dbReference>
<accession>A0ABU9YIK5</accession>
<keyword evidence="5" id="KW-1185">Reference proteome</keyword>
<dbReference type="RefSeq" id="WP_345934512.1">
    <property type="nucleotide sequence ID" value="NZ_JBBKTV010000007.1"/>
</dbReference>
<protein>
    <submittedName>
        <fullName evidence="4">Alpha/beta hydrolase</fullName>
    </submittedName>
</protein>
<proteinExistence type="inferred from homology"/>
<dbReference type="InterPro" id="IPR029058">
    <property type="entry name" value="AB_hydrolase_fold"/>
</dbReference>
<name>A0ABU9YIK5_9PROT</name>
<dbReference type="Gene3D" id="3.40.50.1820">
    <property type="entry name" value="alpha/beta hydrolase"/>
    <property type="match status" value="1"/>
</dbReference>
<evidence type="ECO:0000313" key="4">
    <source>
        <dbReference type="EMBL" id="MEN2988606.1"/>
    </source>
</evidence>
<dbReference type="InterPro" id="IPR000073">
    <property type="entry name" value="AB_hydrolase_1"/>
</dbReference>
<comment type="caution">
    <text evidence="4">The sequence shown here is derived from an EMBL/GenBank/DDBJ whole genome shotgun (WGS) entry which is preliminary data.</text>
</comment>
<sequence length="281" mass="30689">MTIVTRYRPEPVAPPVARLRSRRGMHVEISGDGPPMIFVNGLFQSIDAWQGVQRLLPSTVMSVGFDMVNQGLSDSATDIVTFDDYCRVIAELIDELAIDITAATLVGFSAGADIIRSLVCRGRLSPRHIVLGAVSTPGFQSYWRQWFNNLARVGDTGDVDMLVRVIAFHMFSPGFIENNPRILDVMSLRYRQYYGRRPECLARLARAQIGRAEAGGAMPCPVDMIVPTHDSLIPAEAAMAYAASIDARVHRIDCGHTFAVEAPQATATVLTSILRGASVAN</sequence>
<evidence type="ECO:0000256" key="1">
    <source>
        <dbReference type="ARBA" id="ARBA00010088"/>
    </source>
</evidence>
<dbReference type="InterPro" id="IPR051601">
    <property type="entry name" value="Serine_prot/Carboxylest_S33"/>
</dbReference>
<dbReference type="PANTHER" id="PTHR43248">
    <property type="entry name" value="2-SUCCINYL-6-HYDROXY-2,4-CYCLOHEXADIENE-1-CARBOXYLATE SYNTHASE"/>
    <property type="match status" value="1"/>
</dbReference>
<dbReference type="Proteomes" id="UP001413721">
    <property type="component" value="Unassembled WGS sequence"/>
</dbReference>